<dbReference type="SUPFAM" id="SSF56235">
    <property type="entry name" value="N-terminal nucleophile aminohydrolases (Ntn hydrolases)"/>
    <property type="match status" value="1"/>
</dbReference>
<dbReference type="Pfam" id="PF01112">
    <property type="entry name" value="Asparaginase_2"/>
    <property type="match status" value="1"/>
</dbReference>
<gene>
    <name evidence="1" type="ORF">FCN80_18480</name>
</gene>
<dbReference type="EMBL" id="SZPQ01000030">
    <property type="protein sequence ID" value="TKI04326.1"/>
    <property type="molecule type" value="Genomic_DNA"/>
</dbReference>
<sequence length="318" mass="32871">MSKVALAIHGGCGVMPVEGMSEDDWRAARAALVEALRAGWRILRGDGGALDAVQAAVEVMENAAWFNAGYGAALNTAGEHELDAAIMRGGDQAAGAVCAARHIRNPILAARRLLDAGDAVLLTGAGADQFARDQGLAIVENTFFTTARQRGNLQRMKAHQQAGTFRAAREADKHGTVGAVALDCRGDLAAATSTGGYTNKPVGRVGDSPLIGAGTWAKNGVCAISATGQGEYFIRYAVAHDISARMALLGETLDAAAGRIIHGDLREQNVGAGLVAIDADGVIAAPYNTSGMYRGWITADGRGTVASHSDLFTFEPGA</sequence>
<dbReference type="InterPro" id="IPR029055">
    <property type="entry name" value="Ntn_hydrolases_N"/>
</dbReference>
<dbReference type="CDD" id="cd04701">
    <property type="entry name" value="Asparaginase_2"/>
    <property type="match status" value="1"/>
</dbReference>
<dbReference type="PANTHER" id="PTHR10188:SF6">
    <property type="entry name" value="N(4)-(BETA-N-ACETYLGLUCOSAMINYL)-L-ASPARAGINASE"/>
    <property type="match status" value="1"/>
</dbReference>
<dbReference type="InterPro" id="IPR000246">
    <property type="entry name" value="Peptidase_T2"/>
</dbReference>
<proteinExistence type="predicted"/>
<evidence type="ECO:0000313" key="2">
    <source>
        <dbReference type="Proteomes" id="UP000305202"/>
    </source>
</evidence>
<comment type="caution">
    <text evidence="1">The sequence shown here is derived from an EMBL/GenBank/DDBJ whole genome shotgun (WGS) entry which is preliminary data.</text>
</comment>
<name>A0ABY2SGN8_9HYPH</name>
<accession>A0ABY2SGN8</accession>
<dbReference type="PANTHER" id="PTHR10188">
    <property type="entry name" value="L-ASPARAGINASE"/>
    <property type="match status" value="1"/>
</dbReference>
<organism evidence="1 2">
    <name type="scientific">Martelella alba</name>
    <dbReference type="NCBI Taxonomy" id="2590451"/>
    <lineage>
        <taxon>Bacteria</taxon>
        <taxon>Pseudomonadati</taxon>
        <taxon>Pseudomonadota</taxon>
        <taxon>Alphaproteobacteria</taxon>
        <taxon>Hyphomicrobiales</taxon>
        <taxon>Aurantimonadaceae</taxon>
        <taxon>Martelella</taxon>
    </lineage>
</organism>
<evidence type="ECO:0000313" key="1">
    <source>
        <dbReference type="EMBL" id="TKI04326.1"/>
    </source>
</evidence>
<protein>
    <submittedName>
        <fullName evidence="1">Isoaspartyl peptidase/L-asparaginase</fullName>
    </submittedName>
</protein>
<dbReference type="Gene3D" id="3.60.20.30">
    <property type="entry name" value="(Glycosyl)asparaginase"/>
    <property type="match status" value="1"/>
</dbReference>
<keyword evidence="2" id="KW-1185">Reference proteome</keyword>
<reference evidence="1 2" key="1">
    <citation type="submission" date="2019-04" db="EMBL/GenBank/DDBJ databases">
        <authorList>
            <person name="Li M."/>
            <person name="Gao C."/>
        </authorList>
    </citation>
    <scope>NUCLEOTIDE SEQUENCE [LARGE SCALE GENOMIC DNA]</scope>
    <source>
        <strain evidence="1 2">BGMRC 2031</strain>
    </source>
</reference>
<dbReference type="RefSeq" id="WP_136991641.1">
    <property type="nucleotide sequence ID" value="NZ_SZPQ01000030.1"/>
</dbReference>
<dbReference type="Proteomes" id="UP000305202">
    <property type="component" value="Unassembled WGS sequence"/>
</dbReference>